<evidence type="ECO:0000313" key="3">
    <source>
        <dbReference type="Proteomes" id="UP000226155"/>
    </source>
</evidence>
<name>A0A1I9S411_9CAUD</name>
<reference evidence="3" key="1">
    <citation type="submission" date="2016-08" db="EMBL/GenBank/DDBJ databases">
        <authorList>
            <person name="Seilhamer J.J."/>
        </authorList>
    </citation>
    <scope>NUCLEOTIDE SEQUENCE [LARGE SCALE GENOMIC DNA]</scope>
</reference>
<feature type="transmembrane region" description="Helical" evidence="1">
    <location>
        <begin position="31"/>
        <end position="55"/>
    </location>
</feature>
<dbReference type="Proteomes" id="UP000226155">
    <property type="component" value="Segment"/>
</dbReference>
<sequence>MQFPIGIVLFIVFLVLKLIDKIDWSWWWVTAPLWIPAGLLALIYVSASTISYTAYKSINKKKVSK</sequence>
<evidence type="ECO:0000256" key="1">
    <source>
        <dbReference type="SAM" id="Phobius"/>
    </source>
</evidence>
<proteinExistence type="predicted"/>
<evidence type="ECO:0008006" key="4">
    <source>
        <dbReference type="Google" id="ProtNLM"/>
    </source>
</evidence>
<dbReference type="InterPro" id="IPR019396">
    <property type="entry name" value="TM_Fragile-X-F-assoc"/>
</dbReference>
<dbReference type="Pfam" id="PF10269">
    <property type="entry name" value="Tmemb_185A"/>
    <property type="match status" value="1"/>
</dbReference>
<keyword evidence="1" id="KW-1133">Transmembrane helix</keyword>
<organism evidence="2 3">
    <name type="scientific">Mycobacterium phage DarthPhader</name>
    <dbReference type="NCBI Taxonomy" id="1912975"/>
    <lineage>
        <taxon>Viruses</taxon>
        <taxon>Duplodnaviria</taxon>
        <taxon>Heunggongvirae</taxon>
        <taxon>Uroviricota</taxon>
        <taxon>Caudoviricetes</taxon>
        <taxon>Refugevirus</taxon>
        <taxon>Refugevirus darthphader</taxon>
    </lineage>
</organism>
<keyword evidence="1" id="KW-0472">Membrane</keyword>
<keyword evidence="3" id="KW-1185">Reference proteome</keyword>
<evidence type="ECO:0000313" key="2">
    <source>
        <dbReference type="EMBL" id="AOZ61305.1"/>
    </source>
</evidence>
<keyword evidence="1" id="KW-0812">Transmembrane</keyword>
<protein>
    <recommendedName>
        <fullName evidence="4">Transmembrane Fragile-X-F protein</fullName>
    </recommendedName>
</protein>
<dbReference type="EMBL" id="KX657793">
    <property type="protein sequence ID" value="AOZ61305.1"/>
    <property type="molecule type" value="Genomic_DNA"/>
</dbReference>
<accession>A0A1I9S411</accession>
<gene>
    <name evidence="2" type="ORF">SEA_DARTHPHADER_65</name>
</gene>